<dbReference type="InterPro" id="IPR002018">
    <property type="entry name" value="CarbesteraseB"/>
</dbReference>
<organism evidence="5">
    <name type="scientific">Oppiella nova</name>
    <dbReference type="NCBI Taxonomy" id="334625"/>
    <lineage>
        <taxon>Eukaryota</taxon>
        <taxon>Metazoa</taxon>
        <taxon>Ecdysozoa</taxon>
        <taxon>Arthropoda</taxon>
        <taxon>Chelicerata</taxon>
        <taxon>Arachnida</taxon>
        <taxon>Acari</taxon>
        <taxon>Acariformes</taxon>
        <taxon>Sarcoptiformes</taxon>
        <taxon>Oribatida</taxon>
        <taxon>Brachypylina</taxon>
        <taxon>Oppioidea</taxon>
        <taxon>Oppiidae</taxon>
        <taxon>Oppiella</taxon>
    </lineage>
</organism>
<evidence type="ECO:0000313" key="6">
    <source>
        <dbReference type="Proteomes" id="UP000728032"/>
    </source>
</evidence>
<keyword evidence="6" id="KW-1185">Reference proteome</keyword>
<feature type="transmembrane region" description="Helical" evidence="3">
    <location>
        <begin position="539"/>
        <end position="563"/>
    </location>
</feature>
<keyword evidence="3" id="KW-0472">Membrane</keyword>
<accession>A0A7R9M3B3</accession>
<dbReference type="AlphaFoldDB" id="A0A7R9M3B3"/>
<dbReference type="InterPro" id="IPR029058">
    <property type="entry name" value="AB_hydrolase_fold"/>
</dbReference>
<dbReference type="Proteomes" id="UP000728032">
    <property type="component" value="Unassembled WGS sequence"/>
</dbReference>
<name>A0A7R9M3B3_9ACAR</name>
<evidence type="ECO:0000259" key="4">
    <source>
        <dbReference type="Pfam" id="PF00135"/>
    </source>
</evidence>
<keyword evidence="3" id="KW-1133">Transmembrane helix</keyword>
<dbReference type="SUPFAM" id="SSF53474">
    <property type="entry name" value="alpha/beta-Hydrolases"/>
    <property type="match status" value="1"/>
</dbReference>
<dbReference type="InterPro" id="IPR051093">
    <property type="entry name" value="Neuroligin/BSAL"/>
</dbReference>
<dbReference type="EMBL" id="CAJPVJ010005900">
    <property type="protein sequence ID" value="CAG2169935.1"/>
    <property type="molecule type" value="Genomic_DNA"/>
</dbReference>
<evidence type="ECO:0000256" key="1">
    <source>
        <dbReference type="ARBA" id="ARBA00005964"/>
    </source>
</evidence>
<comment type="similarity">
    <text evidence="1">Belongs to the type-B carboxylesterase/lipase family.</text>
</comment>
<keyword evidence="2" id="KW-0325">Glycoprotein</keyword>
<dbReference type="OrthoDB" id="3200163at2759"/>
<reference evidence="5" key="1">
    <citation type="submission" date="2020-11" db="EMBL/GenBank/DDBJ databases">
        <authorList>
            <person name="Tran Van P."/>
        </authorList>
    </citation>
    <scope>NUCLEOTIDE SEQUENCE</scope>
</reference>
<dbReference type="PANTHER" id="PTHR43903">
    <property type="entry name" value="NEUROLIGIN"/>
    <property type="match status" value="1"/>
</dbReference>
<keyword evidence="3" id="KW-0812">Transmembrane</keyword>
<gene>
    <name evidence="5" type="ORF">ONB1V03_LOCUS9407</name>
</gene>
<evidence type="ECO:0000256" key="2">
    <source>
        <dbReference type="ARBA" id="ARBA00023180"/>
    </source>
</evidence>
<dbReference type="EMBL" id="OC920725">
    <property type="protein sequence ID" value="CAD7652748.1"/>
    <property type="molecule type" value="Genomic_DNA"/>
</dbReference>
<protein>
    <recommendedName>
        <fullName evidence="4">Carboxylesterase type B domain-containing protein</fullName>
    </recommendedName>
</protein>
<feature type="domain" description="Carboxylesterase type B" evidence="4">
    <location>
        <begin position="1"/>
        <end position="415"/>
    </location>
</feature>
<evidence type="ECO:0000256" key="3">
    <source>
        <dbReference type="SAM" id="Phobius"/>
    </source>
</evidence>
<proteinExistence type="inferred from homology"/>
<dbReference type="Pfam" id="PF00135">
    <property type="entry name" value="COesterase"/>
    <property type="match status" value="1"/>
</dbReference>
<evidence type="ECO:0000313" key="5">
    <source>
        <dbReference type="EMBL" id="CAD7652748.1"/>
    </source>
</evidence>
<sequence>MFIHGESYEWNSGSSYDGSVLASYGNVVVVTINYRIGVLGFFPSLDGTARGNFGLMDQVAGLHWIQENIKEFGGDETNVTIIGHGHGAACVNFLMLSPMARGLFHRAIMQSGSALSPWAIASDAVTHSRNLAKALRCPDEPDKNSVMVDCLRQRSIDDIIAVDLRVPTHLTAFGPVIDGIVIPNDPAILMSDMNSFYANYDLLFGVTKIEAYNQFTAHDERNGIDPQRRDRLLRTLIRNLFSYHLQEIFLTIVNEYTDWTRPALHPISTFDSIADSFGDALIVAPIIRAGLLHSRVKKSTYFYNFAYQTEEGDFNSRSGCIHGQDLAYMFGAPLVSGMQFSFFSSNYSRAESALSETVMTYWTNFAKTGAEERSAATAKGRVQWPPYDDIQQQYLTIAMKPKNRDHYHAHRLSYWLNLLPQLHTPGPSNAEEHHLLEAHDDPLSYDGVVRSSSLTAPTPLTHYFTTHSSADIIEATVGSTTVNSTHNSSHLWATPTSTSAVLADKTHQQSALDSGAKANANPSNASVSMIVQQSTYSTALSVTIAIGCSLLILNVLVFAGVFYQRDKNRLEAKLIRKNYQVQKMDEFSMTKNPSSHSPLKQHSAPIDANTATVHLHSNSIQSDYVSGMAGMAGMATSSQKHSHNSMLISQDSPTPLSCHVPMASTNRLAHVSMANNTYHSNSVRTLPRMDHKVATVNVINTASNTATLGHQQRHTLSHEMRV</sequence>
<dbReference type="Gene3D" id="3.40.50.1820">
    <property type="entry name" value="alpha/beta hydrolase"/>
    <property type="match status" value="1"/>
</dbReference>